<accession>A0ABT2SJX4</accession>
<dbReference type="RefSeq" id="WP_147323877.1">
    <property type="nucleotide sequence ID" value="NZ_JAOQKE010000004.1"/>
</dbReference>
<name>A0ABT2SJX4_9FIRM</name>
<evidence type="ECO:0000313" key="2">
    <source>
        <dbReference type="Proteomes" id="UP001652338"/>
    </source>
</evidence>
<sequence>MNSSTQRKVMTKRSMSVITPEKDVHRLEGTTYRDRQKVALELNDRSQRAYGCRVILDQKRQNSDGA</sequence>
<reference evidence="1 2" key="1">
    <citation type="journal article" date="2021" name="ISME Commun">
        <title>Automated analysis of genomic sequences facilitates high-throughput and comprehensive description of bacteria.</title>
        <authorList>
            <person name="Hitch T.C.A."/>
        </authorList>
    </citation>
    <scope>NUCLEOTIDE SEQUENCE [LARGE SCALE GENOMIC DNA]</scope>
    <source>
        <strain evidence="1 2">Sanger_29</strain>
    </source>
</reference>
<dbReference type="EMBL" id="JAOQKE010000004">
    <property type="protein sequence ID" value="MCU6724809.1"/>
    <property type="molecule type" value="Genomic_DNA"/>
</dbReference>
<dbReference type="Proteomes" id="UP001652338">
    <property type="component" value="Unassembled WGS sequence"/>
</dbReference>
<keyword evidence="2" id="KW-1185">Reference proteome</keyword>
<gene>
    <name evidence="1" type="ORF">OCV47_05495</name>
</gene>
<comment type="caution">
    <text evidence="1">The sequence shown here is derived from an EMBL/GenBank/DDBJ whole genome shotgun (WGS) entry which is preliminary data.</text>
</comment>
<protein>
    <submittedName>
        <fullName evidence="1">Uncharacterized protein</fullName>
    </submittedName>
</protein>
<evidence type="ECO:0000313" key="1">
    <source>
        <dbReference type="EMBL" id="MCU6724809.1"/>
    </source>
</evidence>
<proteinExistence type="predicted"/>
<organism evidence="1 2">
    <name type="scientific">Muricoprocola aceti</name>
    <dbReference type="NCBI Taxonomy" id="2981772"/>
    <lineage>
        <taxon>Bacteria</taxon>
        <taxon>Bacillati</taxon>
        <taxon>Bacillota</taxon>
        <taxon>Clostridia</taxon>
        <taxon>Lachnospirales</taxon>
        <taxon>Lachnospiraceae</taxon>
        <taxon>Muricoprocola</taxon>
    </lineage>
</organism>